<dbReference type="InterPro" id="IPR036188">
    <property type="entry name" value="FAD/NAD-bd_sf"/>
</dbReference>
<evidence type="ECO:0000313" key="3">
    <source>
        <dbReference type="EMBL" id="KAF2754175.1"/>
    </source>
</evidence>
<dbReference type="GO" id="GO:0009063">
    <property type="term" value="P:amino acid catabolic process"/>
    <property type="evidence" value="ECO:0007669"/>
    <property type="project" value="TreeGrafter"/>
</dbReference>
<dbReference type="Gene3D" id="3.50.50.60">
    <property type="entry name" value="FAD/NAD(P)-binding domain"/>
    <property type="match status" value="1"/>
</dbReference>
<evidence type="ECO:0000259" key="2">
    <source>
        <dbReference type="Pfam" id="PF01593"/>
    </source>
</evidence>
<keyword evidence="4" id="KW-1185">Reference proteome</keyword>
<dbReference type="GeneID" id="54488595"/>
<reference evidence="3" key="1">
    <citation type="journal article" date="2020" name="Stud. Mycol.">
        <title>101 Dothideomycetes genomes: a test case for predicting lifestyles and emergence of pathogens.</title>
        <authorList>
            <person name="Haridas S."/>
            <person name="Albert R."/>
            <person name="Binder M."/>
            <person name="Bloem J."/>
            <person name="Labutti K."/>
            <person name="Salamov A."/>
            <person name="Andreopoulos B."/>
            <person name="Baker S."/>
            <person name="Barry K."/>
            <person name="Bills G."/>
            <person name="Bluhm B."/>
            <person name="Cannon C."/>
            <person name="Castanera R."/>
            <person name="Culley D."/>
            <person name="Daum C."/>
            <person name="Ezra D."/>
            <person name="Gonzalez J."/>
            <person name="Henrissat B."/>
            <person name="Kuo A."/>
            <person name="Liang C."/>
            <person name="Lipzen A."/>
            <person name="Lutzoni F."/>
            <person name="Magnuson J."/>
            <person name="Mondo S."/>
            <person name="Nolan M."/>
            <person name="Ohm R."/>
            <person name="Pangilinan J."/>
            <person name="Park H.-J."/>
            <person name="Ramirez L."/>
            <person name="Alfaro M."/>
            <person name="Sun H."/>
            <person name="Tritt A."/>
            <person name="Yoshinaga Y."/>
            <person name="Zwiers L.-H."/>
            <person name="Turgeon B."/>
            <person name="Goodwin S."/>
            <person name="Spatafora J."/>
            <person name="Crous P."/>
            <person name="Grigoriev I."/>
        </authorList>
    </citation>
    <scope>NUCLEOTIDE SEQUENCE</scope>
    <source>
        <strain evidence="3">CBS 121739</strain>
    </source>
</reference>
<keyword evidence="1" id="KW-0732">Signal</keyword>
<dbReference type="Gene3D" id="1.20.1440.240">
    <property type="match status" value="1"/>
</dbReference>
<organism evidence="3 4">
    <name type="scientific">Pseudovirgaria hyperparasitica</name>
    <dbReference type="NCBI Taxonomy" id="470096"/>
    <lineage>
        <taxon>Eukaryota</taxon>
        <taxon>Fungi</taxon>
        <taxon>Dikarya</taxon>
        <taxon>Ascomycota</taxon>
        <taxon>Pezizomycotina</taxon>
        <taxon>Dothideomycetes</taxon>
        <taxon>Dothideomycetes incertae sedis</taxon>
        <taxon>Acrospermales</taxon>
        <taxon>Acrospermaceae</taxon>
        <taxon>Pseudovirgaria</taxon>
    </lineage>
</organism>
<gene>
    <name evidence="3" type="ORF">EJ05DRAFT_504277</name>
</gene>
<dbReference type="EMBL" id="ML996581">
    <property type="protein sequence ID" value="KAF2754175.1"/>
    <property type="molecule type" value="Genomic_DNA"/>
</dbReference>
<dbReference type="PANTHER" id="PTHR10742">
    <property type="entry name" value="FLAVIN MONOAMINE OXIDASE"/>
    <property type="match status" value="1"/>
</dbReference>
<accession>A0A6A6VVI1</accession>
<dbReference type="RefSeq" id="XP_033596626.1">
    <property type="nucleotide sequence ID" value="XM_033747541.1"/>
</dbReference>
<dbReference type="SUPFAM" id="SSF51905">
    <property type="entry name" value="FAD/NAD(P)-binding domain"/>
    <property type="match status" value="1"/>
</dbReference>
<dbReference type="Pfam" id="PF01593">
    <property type="entry name" value="Amino_oxidase"/>
    <property type="match status" value="1"/>
</dbReference>
<dbReference type="AlphaFoldDB" id="A0A6A6VVI1"/>
<feature type="signal peptide" evidence="1">
    <location>
        <begin position="1"/>
        <end position="19"/>
    </location>
</feature>
<evidence type="ECO:0000256" key="1">
    <source>
        <dbReference type="SAM" id="SignalP"/>
    </source>
</evidence>
<feature type="chain" id="PRO_5025686193" description="Amine oxidase domain-containing protein" evidence="1">
    <location>
        <begin position="20"/>
        <end position="689"/>
    </location>
</feature>
<dbReference type="GO" id="GO:0001716">
    <property type="term" value="F:L-amino-acid oxidase activity"/>
    <property type="evidence" value="ECO:0007669"/>
    <property type="project" value="TreeGrafter"/>
</dbReference>
<dbReference type="SUPFAM" id="SSF54373">
    <property type="entry name" value="FAD-linked reductases, C-terminal domain"/>
    <property type="match status" value="1"/>
</dbReference>
<evidence type="ECO:0000313" key="4">
    <source>
        <dbReference type="Proteomes" id="UP000799437"/>
    </source>
</evidence>
<dbReference type="InterPro" id="IPR002937">
    <property type="entry name" value="Amino_oxidase"/>
</dbReference>
<sequence>MFLRSVFVVAASLCQLGTAGPVANQRLSFMGPFNVEAGGVHNIHVEYHRPIDGELSIHYGVCRRASKESFHHKVGRTHVGSHPLAKRHLDWSDRRPTRFVWLPPSDIDRGCLQAWIEDELVGESEEFMVKRRVNRRGLFADSTDAVGAWFDGVEYLSQKEPDEVFVSSVKTKRFGIVGGGMAGLTTALLLDSVGIHNWQIIESTGRIGGRVHTFYAPGTTGDDYQYQEMGPMRFPVEITDSDTNETIQIMDHRLVFQLADYLNNMNNNDSALAVNFIPFIMSGQQNLPSSTTQRRPDGTVPTVGEVSANPSLAVNASAQYLDPSAVEAAQAAYDAWVHYDDATIKSIASNVFKAHRAAVDSGFLDFSEAGYLRYALEANRNTSDLLDSLSATDPSWLYENVYFSATSWRTIDKGMNRLPLAFWPLIHNRTLLNTKVSRITFHPQSQSLTLHSLPPNASASTPYTSHPVDYLTIAVPFPITRSWRFSPPHSSLLTRAMSSLNYAYACKLALLYKSRFWEHSPSPIYGGCVTTSIPSLGSTCYPSYALNSSRPGMLLASYISGTTAPLALGGLAHAAHAAIAQRAIEEIHGPVAAAEYTGVYERVCWANEADEGASWASPGVGQHPLYIPAFHQTEQRTVFVGEHTSVTHAWIFSAVESAVRGVVQVLLDAGLVDEAKGVSGRWMARWISV</sequence>
<dbReference type="Gene3D" id="3.90.660.10">
    <property type="match status" value="1"/>
</dbReference>
<proteinExistence type="predicted"/>
<feature type="domain" description="Amine oxidase" evidence="2">
    <location>
        <begin position="181"/>
        <end position="666"/>
    </location>
</feature>
<dbReference type="OrthoDB" id="7777654at2759"/>
<protein>
    <recommendedName>
        <fullName evidence="2">Amine oxidase domain-containing protein</fullName>
    </recommendedName>
</protein>
<dbReference type="InterPro" id="IPR050281">
    <property type="entry name" value="Flavin_monoamine_oxidase"/>
</dbReference>
<dbReference type="Proteomes" id="UP000799437">
    <property type="component" value="Unassembled WGS sequence"/>
</dbReference>
<dbReference type="PANTHER" id="PTHR10742:SF382">
    <property type="entry name" value="AMINE OXIDASE DOMAIN-CONTAINING PROTEIN"/>
    <property type="match status" value="1"/>
</dbReference>
<name>A0A6A6VVI1_9PEZI</name>